<dbReference type="EMBL" id="JARGEI010000001">
    <property type="protein sequence ID" value="KAJ8736733.1"/>
    <property type="molecule type" value="Genomic_DNA"/>
</dbReference>
<comment type="caution">
    <text evidence="1">The sequence shown here is derived from an EMBL/GenBank/DDBJ whole genome shotgun (WGS) entry which is preliminary data.</text>
</comment>
<accession>A0AAD8E042</accession>
<evidence type="ECO:0000313" key="1">
    <source>
        <dbReference type="EMBL" id="KAJ8736733.1"/>
    </source>
</evidence>
<proteinExistence type="predicted"/>
<evidence type="ECO:0000313" key="2">
    <source>
        <dbReference type="Proteomes" id="UP001231518"/>
    </source>
</evidence>
<protein>
    <submittedName>
        <fullName evidence="1">Uncharacterized protein</fullName>
    </submittedName>
</protein>
<organism evidence="1 2">
    <name type="scientific">Mythimna separata</name>
    <name type="common">Oriental armyworm</name>
    <name type="synonym">Pseudaletia separata</name>
    <dbReference type="NCBI Taxonomy" id="271217"/>
    <lineage>
        <taxon>Eukaryota</taxon>
        <taxon>Metazoa</taxon>
        <taxon>Ecdysozoa</taxon>
        <taxon>Arthropoda</taxon>
        <taxon>Hexapoda</taxon>
        <taxon>Insecta</taxon>
        <taxon>Pterygota</taxon>
        <taxon>Neoptera</taxon>
        <taxon>Endopterygota</taxon>
        <taxon>Lepidoptera</taxon>
        <taxon>Glossata</taxon>
        <taxon>Ditrysia</taxon>
        <taxon>Noctuoidea</taxon>
        <taxon>Noctuidae</taxon>
        <taxon>Noctuinae</taxon>
        <taxon>Hadenini</taxon>
        <taxon>Mythimna</taxon>
    </lineage>
</organism>
<sequence>MDGSMCDIFVVSLLVEEIEKNNRIKLQREQQWVDSFWANRNLVGEIAILVSQLKQNDIKFKEHFRINLIYPGTMQVVTCHKESRTIPVQRCSAAFSVERGGTALNAAEQRLPRQNSAELYLKHSHDKNTFVLILYLFAAKAE</sequence>
<name>A0AAD8E042_MYTSE</name>
<dbReference type="AlphaFoldDB" id="A0AAD8E042"/>
<gene>
    <name evidence="1" type="ORF">PYW07_000004</name>
</gene>
<reference evidence="1" key="1">
    <citation type="submission" date="2023-03" db="EMBL/GenBank/DDBJ databases">
        <title>Chromosome-level genomes of two armyworms, Mythimna separata and Mythimna loreyi, provide insights into the biosynthesis and reception of sex pheromones.</title>
        <authorList>
            <person name="Zhao H."/>
        </authorList>
    </citation>
    <scope>NUCLEOTIDE SEQUENCE</scope>
    <source>
        <strain evidence="1">BeijingLab</strain>
        <tissue evidence="1">Pupa</tissue>
    </source>
</reference>
<dbReference type="Proteomes" id="UP001231518">
    <property type="component" value="Chromosome 1"/>
</dbReference>
<keyword evidence="2" id="KW-1185">Reference proteome</keyword>